<gene>
    <name evidence="1" type="ORF">SCALOS_LOCUS449</name>
</gene>
<evidence type="ECO:0000313" key="2">
    <source>
        <dbReference type="Proteomes" id="UP000789860"/>
    </source>
</evidence>
<accession>A0ACA9JVI1</accession>
<evidence type="ECO:0000313" key="1">
    <source>
        <dbReference type="EMBL" id="CAG8438518.1"/>
    </source>
</evidence>
<organism evidence="1 2">
    <name type="scientific">Scutellospora calospora</name>
    <dbReference type="NCBI Taxonomy" id="85575"/>
    <lineage>
        <taxon>Eukaryota</taxon>
        <taxon>Fungi</taxon>
        <taxon>Fungi incertae sedis</taxon>
        <taxon>Mucoromycota</taxon>
        <taxon>Glomeromycotina</taxon>
        <taxon>Glomeromycetes</taxon>
        <taxon>Diversisporales</taxon>
        <taxon>Gigasporaceae</taxon>
        <taxon>Scutellospora</taxon>
    </lineage>
</organism>
<sequence>MASHGVSAGELTTIIKKESSILFESLFSDKDIRKFHNNPIYFWNNLQNEVPELSIFTARIMSIPPTSAECKYFCCIRWHMIQDENIKNHDAKKSQAIQQFNNNENENADNESFDLENEDEFYNLEQLENLEENIMKTIENIEEFNANDEIIYNEATSECSTQSSSQVNFQSENTLENWFLLEKFDSILL</sequence>
<name>A0ACA9JVI1_9GLOM</name>
<reference evidence="1" key="1">
    <citation type="submission" date="2021-06" db="EMBL/GenBank/DDBJ databases">
        <authorList>
            <person name="Kallberg Y."/>
            <person name="Tangrot J."/>
            <person name="Rosling A."/>
        </authorList>
    </citation>
    <scope>NUCLEOTIDE SEQUENCE</scope>
    <source>
        <strain evidence="1">AU212A</strain>
    </source>
</reference>
<comment type="caution">
    <text evidence="1">The sequence shown here is derived from an EMBL/GenBank/DDBJ whole genome shotgun (WGS) entry which is preliminary data.</text>
</comment>
<dbReference type="EMBL" id="CAJVPM010000214">
    <property type="protein sequence ID" value="CAG8438518.1"/>
    <property type="molecule type" value="Genomic_DNA"/>
</dbReference>
<proteinExistence type="predicted"/>
<dbReference type="Proteomes" id="UP000789860">
    <property type="component" value="Unassembled WGS sequence"/>
</dbReference>
<keyword evidence="2" id="KW-1185">Reference proteome</keyword>
<protein>
    <submittedName>
        <fullName evidence="1">186_t:CDS:1</fullName>
    </submittedName>
</protein>